<organism evidence="2 3">
    <name type="scientific">Diploptera punctata</name>
    <name type="common">Pacific beetle cockroach</name>
    <dbReference type="NCBI Taxonomy" id="6984"/>
    <lineage>
        <taxon>Eukaryota</taxon>
        <taxon>Metazoa</taxon>
        <taxon>Ecdysozoa</taxon>
        <taxon>Arthropoda</taxon>
        <taxon>Hexapoda</taxon>
        <taxon>Insecta</taxon>
        <taxon>Pterygota</taxon>
        <taxon>Neoptera</taxon>
        <taxon>Polyneoptera</taxon>
        <taxon>Dictyoptera</taxon>
        <taxon>Blattodea</taxon>
        <taxon>Blaberoidea</taxon>
        <taxon>Blaberidae</taxon>
        <taxon>Diplopterinae</taxon>
        <taxon>Diploptera</taxon>
    </lineage>
</organism>
<reference evidence="2" key="1">
    <citation type="journal article" date="2023" name="IScience">
        <title>Live-bearing cockroach genome reveals convergent evolutionary mechanisms linked to viviparity in insects and beyond.</title>
        <authorList>
            <person name="Fouks B."/>
            <person name="Harrison M.C."/>
            <person name="Mikhailova A.A."/>
            <person name="Marchal E."/>
            <person name="English S."/>
            <person name="Carruthers M."/>
            <person name="Jennings E.C."/>
            <person name="Chiamaka E.L."/>
            <person name="Frigard R.A."/>
            <person name="Pippel M."/>
            <person name="Attardo G.M."/>
            <person name="Benoit J.B."/>
            <person name="Bornberg-Bauer E."/>
            <person name="Tobe S.S."/>
        </authorList>
    </citation>
    <scope>NUCLEOTIDE SEQUENCE</scope>
    <source>
        <strain evidence="2">Stay&amp;Tobe</strain>
    </source>
</reference>
<name>A0AAD8A2F5_DIPPU</name>
<reference evidence="2" key="2">
    <citation type="submission" date="2023-05" db="EMBL/GenBank/DDBJ databases">
        <authorList>
            <person name="Fouks B."/>
        </authorList>
    </citation>
    <scope>NUCLEOTIDE SEQUENCE</scope>
    <source>
        <strain evidence="2">Stay&amp;Tobe</strain>
        <tissue evidence="2">Testes</tissue>
    </source>
</reference>
<protein>
    <submittedName>
        <fullName evidence="2">Uncharacterized protein</fullName>
    </submittedName>
</protein>
<comment type="caution">
    <text evidence="2">The sequence shown here is derived from an EMBL/GenBank/DDBJ whole genome shotgun (WGS) entry which is preliminary data.</text>
</comment>
<feature type="non-terminal residue" evidence="2">
    <location>
        <position position="1"/>
    </location>
</feature>
<feature type="signal peptide" evidence="1">
    <location>
        <begin position="1"/>
        <end position="16"/>
    </location>
</feature>
<evidence type="ECO:0000313" key="3">
    <source>
        <dbReference type="Proteomes" id="UP001233999"/>
    </source>
</evidence>
<dbReference type="Proteomes" id="UP001233999">
    <property type="component" value="Unassembled WGS sequence"/>
</dbReference>
<accession>A0AAD8A2F5</accession>
<feature type="chain" id="PRO_5041942030" evidence="1">
    <location>
        <begin position="17"/>
        <end position="74"/>
    </location>
</feature>
<sequence>MKFLVVLAAAVACSLAKPGGLLAPGITAYHGLGPIAPIAAPYAAHWGGAIAAPWAAPIAAPLAAPIHAPVAVAH</sequence>
<gene>
    <name evidence="2" type="ORF">L9F63_016085</name>
</gene>
<proteinExistence type="predicted"/>
<keyword evidence="3" id="KW-1185">Reference proteome</keyword>
<evidence type="ECO:0000313" key="2">
    <source>
        <dbReference type="EMBL" id="KAJ9590880.1"/>
    </source>
</evidence>
<dbReference type="AlphaFoldDB" id="A0AAD8A2F5"/>
<evidence type="ECO:0000256" key="1">
    <source>
        <dbReference type="SAM" id="SignalP"/>
    </source>
</evidence>
<dbReference type="EMBL" id="JASPKZ010004185">
    <property type="protein sequence ID" value="KAJ9590880.1"/>
    <property type="molecule type" value="Genomic_DNA"/>
</dbReference>
<keyword evidence="1" id="KW-0732">Signal</keyword>